<reference evidence="3 4" key="1">
    <citation type="submission" date="2020-07" db="EMBL/GenBank/DDBJ databases">
        <title>Huge and variable diversity of episymbiotic CPR bacteria and DPANN archaea in groundwater ecosystems.</title>
        <authorList>
            <person name="He C.Y."/>
            <person name="Keren R."/>
            <person name="Whittaker M."/>
            <person name="Farag I.F."/>
            <person name="Doudna J."/>
            <person name="Cate J.H.D."/>
            <person name="Banfield J.F."/>
        </authorList>
    </citation>
    <scope>NUCLEOTIDE SEQUENCE [LARGE SCALE GENOMIC DNA]</scope>
    <source>
        <strain evidence="3">NC_groundwater_70_Ag_B-0.1um_54_66</strain>
    </source>
</reference>
<dbReference type="InterPro" id="IPR045584">
    <property type="entry name" value="Pilin-like"/>
</dbReference>
<dbReference type="AlphaFoldDB" id="A0A7T5R1A2"/>
<dbReference type="GO" id="GO:0015627">
    <property type="term" value="C:type II protein secretion system complex"/>
    <property type="evidence" value="ECO:0007669"/>
    <property type="project" value="InterPro"/>
</dbReference>
<keyword evidence="2" id="KW-0812">Transmembrane</keyword>
<dbReference type="GO" id="GO:0015628">
    <property type="term" value="P:protein secretion by the type II secretion system"/>
    <property type="evidence" value="ECO:0007669"/>
    <property type="project" value="InterPro"/>
</dbReference>
<protein>
    <submittedName>
        <fullName evidence="3">Prepilin-type N-terminal cleavage/methylation domain-containing protein</fullName>
    </submittedName>
</protein>
<evidence type="ECO:0000256" key="2">
    <source>
        <dbReference type="SAM" id="Phobius"/>
    </source>
</evidence>
<accession>A0A7T5R1A2</accession>
<evidence type="ECO:0000256" key="1">
    <source>
        <dbReference type="ARBA" id="ARBA00022481"/>
    </source>
</evidence>
<dbReference type="SUPFAM" id="SSF54523">
    <property type="entry name" value="Pili subunits"/>
    <property type="match status" value="1"/>
</dbReference>
<keyword evidence="2" id="KW-1133">Transmembrane helix</keyword>
<keyword evidence="2" id="KW-0472">Membrane</keyword>
<dbReference type="InterPro" id="IPR012902">
    <property type="entry name" value="N_methyl_site"/>
</dbReference>
<evidence type="ECO:0000313" key="3">
    <source>
        <dbReference type="EMBL" id="QQG35683.1"/>
    </source>
</evidence>
<proteinExistence type="predicted"/>
<name>A0A7T5R1A2_9BACT</name>
<dbReference type="Proteomes" id="UP000595362">
    <property type="component" value="Chromosome"/>
</dbReference>
<gene>
    <name evidence="3" type="ORF">HYS17_09190</name>
</gene>
<dbReference type="InterPro" id="IPR000983">
    <property type="entry name" value="Bac_GSPG_pilin"/>
</dbReference>
<sequence length="253" mass="25525">MEKTKLTHDRSQAGFTLVELAIVMIIIGLLIGGILKGQELIANAQITATSSQVKAIEAAMTTFRDSYNAVPGDLSNPTARLPNCAAAPCNQAGDGNNRVDDVSPGVTQVTTNENATFWTHMAAADMIGGVSATSTDVAAWGGQIPSAETGGGFTVGYVAGAASIAAEAGNPVAGHYLALQLEPGTAIAAAAGLALTPAQAARIDRKLDDGVPGTGGTLAAGNSGATNCWTAGPPTVYNEGQVGILCSLYLRIQ</sequence>
<dbReference type="PRINTS" id="PR00813">
    <property type="entry name" value="BCTERIALGSPG"/>
</dbReference>
<dbReference type="NCBIfam" id="TIGR02532">
    <property type="entry name" value="IV_pilin_GFxxxE"/>
    <property type="match status" value="1"/>
</dbReference>
<feature type="transmembrane region" description="Helical" evidence="2">
    <location>
        <begin position="12"/>
        <end position="35"/>
    </location>
</feature>
<evidence type="ECO:0000313" key="4">
    <source>
        <dbReference type="Proteomes" id="UP000595362"/>
    </source>
</evidence>
<dbReference type="Gene3D" id="3.30.700.10">
    <property type="entry name" value="Glycoprotein, Type 4 Pilin"/>
    <property type="match status" value="1"/>
</dbReference>
<keyword evidence="1" id="KW-0488">Methylation</keyword>
<organism evidence="3 4">
    <name type="scientific">Micavibrio aeruginosavorus</name>
    <dbReference type="NCBI Taxonomy" id="349221"/>
    <lineage>
        <taxon>Bacteria</taxon>
        <taxon>Pseudomonadati</taxon>
        <taxon>Bdellovibrionota</taxon>
        <taxon>Bdellovibrionia</taxon>
        <taxon>Bdellovibrionales</taxon>
        <taxon>Pseudobdellovibrionaceae</taxon>
        <taxon>Micavibrio</taxon>
    </lineage>
</organism>
<dbReference type="EMBL" id="CP066681">
    <property type="protein sequence ID" value="QQG35683.1"/>
    <property type="molecule type" value="Genomic_DNA"/>
</dbReference>
<dbReference type="PROSITE" id="PS00409">
    <property type="entry name" value="PROKAR_NTER_METHYL"/>
    <property type="match status" value="1"/>
</dbReference>
<dbReference type="Pfam" id="PF07963">
    <property type="entry name" value="N_methyl"/>
    <property type="match status" value="1"/>
</dbReference>